<sequence>MSRQNGIIYSDIAIVSRGLRSIGKPASIDRLAKHMGNMLGVPSWMLKDDIKILLETYEPLGFFKKEDGRYSLPADLLQILNEQEREKQANLVVPAATVAPPNEPDAVYGYTSEIDMSQSLRHPYLHRFS</sequence>
<protein>
    <recommendedName>
        <fullName evidence="1">DUF4777 domain-containing protein</fullName>
    </recommendedName>
</protein>
<gene>
    <name evidence="2" type="primary">Dana\GF21315</name>
    <name evidence="2" type="synonym">dana_GLEANR_4524</name>
    <name evidence="2" type="ORF">GF21315</name>
</gene>
<dbReference type="AlphaFoldDB" id="B3MRM5"/>
<dbReference type="GeneID" id="6503999"/>
<dbReference type="Pfam" id="PF16007">
    <property type="entry name" value="DUF4777"/>
    <property type="match status" value="1"/>
</dbReference>
<dbReference type="Proteomes" id="UP000007801">
    <property type="component" value="Unassembled WGS sequence"/>
</dbReference>
<dbReference type="EMBL" id="CH902622">
    <property type="protein sequence ID" value="EDV34430.1"/>
    <property type="molecule type" value="Genomic_DNA"/>
</dbReference>
<dbReference type="InterPro" id="IPR031957">
    <property type="entry name" value="DUF4777"/>
</dbReference>
<organism evidence="2 3">
    <name type="scientific">Drosophila ananassae</name>
    <name type="common">Fruit fly</name>
    <dbReference type="NCBI Taxonomy" id="7217"/>
    <lineage>
        <taxon>Eukaryota</taxon>
        <taxon>Metazoa</taxon>
        <taxon>Ecdysozoa</taxon>
        <taxon>Arthropoda</taxon>
        <taxon>Hexapoda</taxon>
        <taxon>Insecta</taxon>
        <taxon>Pterygota</taxon>
        <taxon>Neoptera</taxon>
        <taxon>Endopterygota</taxon>
        <taxon>Diptera</taxon>
        <taxon>Brachycera</taxon>
        <taxon>Muscomorpha</taxon>
        <taxon>Ephydroidea</taxon>
        <taxon>Drosophilidae</taxon>
        <taxon>Drosophila</taxon>
        <taxon>Sophophora</taxon>
    </lineage>
</organism>
<evidence type="ECO:0000313" key="3">
    <source>
        <dbReference type="Proteomes" id="UP000007801"/>
    </source>
</evidence>
<accession>B3MRM5</accession>
<reference evidence="2 3" key="1">
    <citation type="journal article" date="2007" name="Nature">
        <title>Evolution of genes and genomes on the Drosophila phylogeny.</title>
        <authorList>
            <consortium name="Drosophila 12 Genomes Consortium"/>
            <person name="Clark A.G."/>
            <person name="Eisen M.B."/>
            <person name="Smith D.R."/>
            <person name="Bergman C.M."/>
            <person name="Oliver B."/>
            <person name="Markow T.A."/>
            <person name="Kaufman T.C."/>
            <person name="Kellis M."/>
            <person name="Gelbart W."/>
            <person name="Iyer V.N."/>
            <person name="Pollard D.A."/>
            <person name="Sackton T.B."/>
            <person name="Larracuente A.M."/>
            <person name="Singh N.D."/>
            <person name="Abad J.P."/>
            <person name="Abt D.N."/>
            <person name="Adryan B."/>
            <person name="Aguade M."/>
            <person name="Akashi H."/>
            <person name="Anderson W.W."/>
            <person name="Aquadro C.F."/>
            <person name="Ardell D.H."/>
            <person name="Arguello R."/>
            <person name="Artieri C.G."/>
            <person name="Barbash D.A."/>
            <person name="Barker D."/>
            <person name="Barsanti P."/>
            <person name="Batterham P."/>
            <person name="Batzoglou S."/>
            <person name="Begun D."/>
            <person name="Bhutkar A."/>
            <person name="Blanco E."/>
            <person name="Bosak S.A."/>
            <person name="Bradley R.K."/>
            <person name="Brand A.D."/>
            <person name="Brent M.R."/>
            <person name="Brooks A.N."/>
            <person name="Brown R.H."/>
            <person name="Butlin R.K."/>
            <person name="Caggese C."/>
            <person name="Calvi B.R."/>
            <person name="Bernardo de Carvalho A."/>
            <person name="Caspi A."/>
            <person name="Castrezana S."/>
            <person name="Celniker S.E."/>
            <person name="Chang J.L."/>
            <person name="Chapple C."/>
            <person name="Chatterji S."/>
            <person name="Chinwalla A."/>
            <person name="Civetta A."/>
            <person name="Clifton S.W."/>
            <person name="Comeron J.M."/>
            <person name="Costello J.C."/>
            <person name="Coyne J.A."/>
            <person name="Daub J."/>
            <person name="David R.G."/>
            <person name="Delcher A.L."/>
            <person name="Delehaunty K."/>
            <person name="Do C.B."/>
            <person name="Ebling H."/>
            <person name="Edwards K."/>
            <person name="Eickbush T."/>
            <person name="Evans J.D."/>
            <person name="Filipski A."/>
            <person name="Findeiss S."/>
            <person name="Freyhult E."/>
            <person name="Fulton L."/>
            <person name="Fulton R."/>
            <person name="Garcia A.C."/>
            <person name="Gardiner A."/>
            <person name="Garfield D.A."/>
            <person name="Garvin B.E."/>
            <person name="Gibson G."/>
            <person name="Gilbert D."/>
            <person name="Gnerre S."/>
            <person name="Godfrey J."/>
            <person name="Good R."/>
            <person name="Gotea V."/>
            <person name="Gravely B."/>
            <person name="Greenberg A.J."/>
            <person name="Griffiths-Jones S."/>
            <person name="Gross S."/>
            <person name="Guigo R."/>
            <person name="Gustafson E.A."/>
            <person name="Haerty W."/>
            <person name="Hahn M.W."/>
            <person name="Halligan D.L."/>
            <person name="Halpern A.L."/>
            <person name="Halter G.M."/>
            <person name="Han M.V."/>
            <person name="Heger A."/>
            <person name="Hillier L."/>
            <person name="Hinrichs A.S."/>
            <person name="Holmes I."/>
            <person name="Hoskins R.A."/>
            <person name="Hubisz M.J."/>
            <person name="Hultmark D."/>
            <person name="Huntley M.A."/>
            <person name="Jaffe D.B."/>
            <person name="Jagadeeshan S."/>
            <person name="Jeck W.R."/>
            <person name="Johnson J."/>
            <person name="Jones C.D."/>
            <person name="Jordan W.C."/>
            <person name="Karpen G.H."/>
            <person name="Kataoka E."/>
            <person name="Keightley P.D."/>
            <person name="Kheradpour P."/>
            <person name="Kirkness E.F."/>
            <person name="Koerich L.B."/>
            <person name="Kristiansen K."/>
            <person name="Kudrna D."/>
            <person name="Kulathinal R.J."/>
            <person name="Kumar S."/>
            <person name="Kwok R."/>
            <person name="Lander E."/>
            <person name="Langley C.H."/>
            <person name="Lapoint R."/>
            <person name="Lazzaro B.P."/>
            <person name="Lee S.J."/>
            <person name="Levesque L."/>
            <person name="Li R."/>
            <person name="Lin C.F."/>
            <person name="Lin M.F."/>
            <person name="Lindblad-Toh K."/>
            <person name="Llopart A."/>
            <person name="Long M."/>
            <person name="Low L."/>
            <person name="Lozovsky E."/>
            <person name="Lu J."/>
            <person name="Luo M."/>
            <person name="Machado C.A."/>
            <person name="Makalowski W."/>
            <person name="Marzo M."/>
            <person name="Matsuda M."/>
            <person name="Matzkin L."/>
            <person name="McAllister B."/>
            <person name="McBride C.S."/>
            <person name="McKernan B."/>
            <person name="McKernan K."/>
            <person name="Mendez-Lago M."/>
            <person name="Minx P."/>
            <person name="Mollenhauer M.U."/>
            <person name="Montooth K."/>
            <person name="Mount S.M."/>
            <person name="Mu X."/>
            <person name="Myers E."/>
            <person name="Negre B."/>
            <person name="Newfeld S."/>
            <person name="Nielsen R."/>
            <person name="Noor M.A."/>
            <person name="O'Grady P."/>
            <person name="Pachter L."/>
            <person name="Papaceit M."/>
            <person name="Parisi M.J."/>
            <person name="Parisi M."/>
            <person name="Parts L."/>
            <person name="Pedersen J.S."/>
            <person name="Pesole G."/>
            <person name="Phillippy A.M."/>
            <person name="Ponting C.P."/>
            <person name="Pop M."/>
            <person name="Porcelli D."/>
            <person name="Powell J.R."/>
            <person name="Prohaska S."/>
            <person name="Pruitt K."/>
            <person name="Puig M."/>
            <person name="Quesneville H."/>
            <person name="Ram K.R."/>
            <person name="Rand D."/>
            <person name="Rasmussen M.D."/>
            <person name="Reed L.K."/>
            <person name="Reenan R."/>
            <person name="Reily A."/>
            <person name="Remington K.A."/>
            <person name="Rieger T.T."/>
            <person name="Ritchie M.G."/>
            <person name="Robin C."/>
            <person name="Rogers Y.H."/>
            <person name="Rohde C."/>
            <person name="Rozas J."/>
            <person name="Rubenfield M.J."/>
            <person name="Ruiz A."/>
            <person name="Russo S."/>
            <person name="Salzberg S.L."/>
            <person name="Sanchez-Gracia A."/>
            <person name="Saranga D.J."/>
            <person name="Sato H."/>
            <person name="Schaeffer S.W."/>
            <person name="Schatz M.C."/>
            <person name="Schlenke T."/>
            <person name="Schwartz R."/>
            <person name="Segarra C."/>
            <person name="Singh R.S."/>
            <person name="Sirot L."/>
            <person name="Sirota M."/>
            <person name="Sisneros N.B."/>
            <person name="Smith C.D."/>
            <person name="Smith T.F."/>
            <person name="Spieth J."/>
            <person name="Stage D.E."/>
            <person name="Stark A."/>
            <person name="Stephan W."/>
            <person name="Strausberg R.L."/>
            <person name="Strempel S."/>
            <person name="Sturgill D."/>
            <person name="Sutton G."/>
            <person name="Sutton G.G."/>
            <person name="Tao W."/>
            <person name="Teichmann S."/>
            <person name="Tobari Y.N."/>
            <person name="Tomimura Y."/>
            <person name="Tsolas J.M."/>
            <person name="Valente V.L."/>
            <person name="Venter E."/>
            <person name="Venter J.C."/>
            <person name="Vicario S."/>
            <person name="Vieira F.G."/>
            <person name="Vilella A.J."/>
            <person name="Villasante A."/>
            <person name="Walenz B."/>
            <person name="Wang J."/>
            <person name="Wasserman M."/>
            <person name="Watts T."/>
            <person name="Wilson D."/>
            <person name="Wilson R.K."/>
            <person name="Wing R.A."/>
            <person name="Wolfner M.F."/>
            <person name="Wong A."/>
            <person name="Wong G.K."/>
            <person name="Wu C.I."/>
            <person name="Wu G."/>
            <person name="Yamamoto D."/>
            <person name="Yang H.P."/>
            <person name="Yang S.P."/>
            <person name="Yorke J.A."/>
            <person name="Yoshida K."/>
            <person name="Zdobnov E."/>
            <person name="Zhang P."/>
            <person name="Zhang Y."/>
            <person name="Zimin A.V."/>
            <person name="Baldwin J."/>
            <person name="Abdouelleil A."/>
            <person name="Abdulkadir J."/>
            <person name="Abebe A."/>
            <person name="Abera B."/>
            <person name="Abreu J."/>
            <person name="Acer S.C."/>
            <person name="Aftuck L."/>
            <person name="Alexander A."/>
            <person name="An P."/>
            <person name="Anderson E."/>
            <person name="Anderson S."/>
            <person name="Arachi H."/>
            <person name="Azer M."/>
            <person name="Bachantsang P."/>
            <person name="Barry A."/>
            <person name="Bayul T."/>
            <person name="Berlin A."/>
            <person name="Bessette D."/>
            <person name="Bloom T."/>
            <person name="Blye J."/>
            <person name="Boguslavskiy L."/>
            <person name="Bonnet C."/>
            <person name="Boukhgalter B."/>
            <person name="Bourzgui I."/>
            <person name="Brown A."/>
            <person name="Cahill P."/>
            <person name="Channer S."/>
            <person name="Cheshatsang Y."/>
            <person name="Chuda L."/>
            <person name="Citroen M."/>
            <person name="Collymore A."/>
            <person name="Cooke P."/>
            <person name="Costello M."/>
            <person name="D'Aco K."/>
            <person name="Daza R."/>
            <person name="De Haan G."/>
            <person name="DeGray S."/>
            <person name="DeMaso C."/>
            <person name="Dhargay N."/>
            <person name="Dooley K."/>
            <person name="Dooley E."/>
            <person name="Doricent M."/>
            <person name="Dorje P."/>
            <person name="Dorjee K."/>
            <person name="Dupes A."/>
            <person name="Elong R."/>
            <person name="Falk J."/>
            <person name="Farina A."/>
            <person name="Faro S."/>
            <person name="Ferguson D."/>
            <person name="Fisher S."/>
            <person name="Foley C.D."/>
            <person name="Franke A."/>
            <person name="Friedrich D."/>
            <person name="Gadbois L."/>
            <person name="Gearin G."/>
            <person name="Gearin C.R."/>
            <person name="Giannoukos G."/>
            <person name="Goode T."/>
            <person name="Graham J."/>
            <person name="Grandbois E."/>
            <person name="Grewal S."/>
            <person name="Gyaltsen K."/>
            <person name="Hafez N."/>
            <person name="Hagos B."/>
            <person name="Hall J."/>
            <person name="Henson C."/>
            <person name="Hollinger A."/>
            <person name="Honan T."/>
            <person name="Huard M.D."/>
            <person name="Hughes L."/>
            <person name="Hurhula B."/>
            <person name="Husby M.E."/>
            <person name="Kamat A."/>
            <person name="Kanga B."/>
            <person name="Kashin S."/>
            <person name="Khazanovich D."/>
            <person name="Kisner P."/>
            <person name="Lance K."/>
            <person name="Lara M."/>
            <person name="Lee W."/>
            <person name="Lennon N."/>
            <person name="Letendre F."/>
            <person name="LeVine R."/>
            <person name="Lipovsky A."/>
            <person name="Liu X."/>
            <person name="Liu J."/>
            <person name="Liu S."/>
            <person name="Lokyitsang T."/>
            <person name="Lokyitsang Y."/>
            <person name="Lubonja R."/>
            <person name="Lui A."/>
            <person name="MacDonald P."/>
            <person name="Magnisalis V."/>
            <person name="Maru K."/>
            <person name="Matthews C."/>
            <person name="McCusker W."/>
            <person name="McDonough S."/>
            <person name="Mehta T."/>
            <person name="Meldrim J."/>
            <person name="Meneus L."/>
            <person name="Mihai O."/>
            <person name="Mihalev A."/>
            <person name="Mihova T."/>
            <person name="Mittelman R."/>
            <person name="Mlenga V."/>
            <person name="Montmayeur A."/>
            <person name="Mulrain L."/>
            <person name="Navidi A."/>
            <person name="Naylor J."/>
            <person name="Negash T."/>
            <person name="Nguyen T."/>
            <person name="Nguyen N."/>
            <person name="Nicol R."/>
            <person name="Norbu C."/>
            <person name="Norbu N."/>
            <person name="Novod N."/>
            <person name="O'Neill B."/>
            <person name="Osman S."/>
            <person name="Markiewicz E."/>
            <person name="Oyono O.L."/>
            <person name="Patti C."/>
            <person name="Phunkhang P."/>
            <person name="Pierre F."/>
            <person name="Priest M."/>
            <person name="Raghuraman S."/>
            <person name="Rege F."/>
            <person name="Reyes R."/>
            <person name="Rise C."/>
            <person name="Rogov P."/>
            <person name="Ross K."/>
            <person name="Ryan E."/>
            <person name="Settipalli S."/>
            <person name="Shea T."/>
            <person name="Sherpa N."/>
            <person name="Shi L."/>
            <person name="Shih D."/>
            <person name="Sparrow T."/>
            <person name="Spaulding J."/>
            <person name="Stalker J."/>
            <person name="Stange-Thomann N."/>
            <person name="Stavropoulos S."/>
            <person name="Stone C."/>
            <person name="Strader C."/>
            <person name="Tesfaye S."/>
            <person name="Thomson T."/>
            <person name="Thoulutsang Y."/>
            <person name="Thoulutsang D."/>
            <person name="Topham K."/>
            <person name="Topping I."/>
            <person name="Tsamla T."/>
            <person name="Vassiliev H."/>
            <person name="Vo A."/>
            <person name="Wangchuk T."/>
            <person name="Wangdi T."/>
            <person name="Weiand M."/>
            <person name="Wilkinson J."/>
            <person name="Wilson A."/>
            <person name="Yadav S."/>
            <person name="Young G."/>
            <person name="Yu Q."/>
            <person name="Zembek L."/>
            <person name="Zhong D."/>
            <person name="Zimmer A."/>
            <person name="Zwirko Z."/>
            <person name="Jaffe D.B."/>
            <person name="Alvarez P."/>
            <person name="Brockman W."/>
            <person name="Butler J."/>
            <person name="Chin C."/>
            <person name="Gnerre S."/>
            <person name="Grabherr M."/>
            <person name="Kleber M."/>
            <person name="Mauceli E."/>
            <person name="MacCallum I."/>
        </authorList>
    </citation>
    <scope>NUCLEOTIDE SEQUENCE [LARGE SCALE GENOMIC DNA]</scope>
    <source>
        <strain evidence="3">Tucson 14024-0371.13</strain>
    </source>
</reference>
<proteinExistence type="predicted"/>
<evidence type="ECO:0000259" key="1">
    <source>
        <dbReference type="Pfam" id="PF16007"/>
    </source>
</evidence>
<dbReference type="HOGENOM" id="CLU_1950988_0_0_1"/>
<feature type="domain" description="DUF4777" evidence="1">
    <location>
        <begin position="8"/>
        <end position="72"/>
    </location>
</feature>
<dbReference type="KEGG" id="dan:6503999"/>
<dbReference type="OrthoDB" id="7818834at2759"/>
<keyword evidence="3" id="KW-1185">Reference proteome</keyword>
<evidence type="ECO:0000313" key="2">
    <source>
        <dbReference type="EMBL" id="EDV34430.1"/>
    </source>
</evidence>
<dbReference type="OMA" id="CITTIAL"/>
<name>B3MRM5_DROAN</name>
<dbReference type="InParanoid" id="B3MRM5"/>